<reference evidence="1 2" key="1">
    <citation type="submission" date="2018-11" db="EMBL/GenBank/DDBJ databases">
        <authorList>
            <consortium name="Pathogen Informatics"/>
        </authorList>
    </citation>
    <scope>NUCLEOTIDE SEQUENCE [LARGE SCALE GENOMIC DNA]</scope>
    <source>
        <strain evidence="1 2">Zambia</strain>
    </source>
</reference>
<accession>A0A183N5T5</accession>
<dbReference type="InterPro" id="IPR036770">
    <property type="entry name" value="Ankyrin_rpt-contain_sf"/>
</dbReference>
<evidence type="ECO:0000313" key="2">
    <source>
        <dbReference type="Proteomes" id="UP000277204"/>
    </source>
</evidence>
<dbReference type="SUPFAM" id="SSF48403">
    <property type="entry name" value="Ankyrin repeat"/>
    <property type="match status" value="1"/>
</dbReference>
<keyword evidence="2" id="KW-1185">Reference proteome</keyword>
<dbReference type="Gene3D" id="1.25.40.20">
    <property type="entry name" value="Ankyrin repeat-containing domain"/>
    <property type="match status" value="1"/>
</dbReference>
<dbReference type="EMBL" id="UZAI01019856">
    <property type="protein sequence ID" value="VDP48155.1"/>
    <property type="molecule type" value="Genomic_DNA"/>
</dbReference>
<gene>
    <name evidence="1" type="ORF">SMRZ_LOCUS23660</name>
</gene>
<dbReference type="Proteomes" id="UP000277204">
    <property type="component" value="Unassembled WGS sequence"/>
</dbReference>
<dbReference type="AlphaFoldDB" id="A0A183N5T5"/>
<organism evidence="1 2">
    <name type="scientific">Schistosoma margrebowiei</name>
    <dbReference type="NCBI Taxonomy" id="48269"/>
    <lineage>
        <taxon>Eukaryota</taxon>
        <taxon>Metazoa</taxon>
        <taxon>Spiralia</taxon>
        <taxon>Lophotrochozoa</taxon>
        <taxon>Platyhelminthes</taxon>
        <taxon>Trematoda</taxon>
        <taxon>Digenea</taxon>
        <taxon>Strigeidida</taxon>
        <taxon>Schistosomatoidea</taxon>
        <taxon>Schistosomatidae</taxon>
        <taxon>Schistosoma</taxon>
    </lineage>
</organism>
<protein>
    <submittedName>
        <fullName evidence="1">Uncharacterized protein</fullName>
    </submittedName>
</protein>
<sequence length="390" mass="43984">MAELLERFSNSLSKAEQAVKNDCPDKLRDVLKNERTSCTSDLVTEKSLVNHQIRENLLHFAVHQSASRCINLLLNPPFCWNSESPNSLGHTPLDLAMRRHYLPVVYLLASHSDSPYSYKKHPFSVDLLLIEPCSIELISGSLNANYDSQNSDLAWLFDSCMYGENIRCTAGNIILIFELLLSGPVCPLNTALWLALGRVSLVNSHNISCTSYPNCLFNNDINIWNTSWHDLFIAWASHRSLTGSQSNECDQQQVLSFAPLSLMDFCRVTIRRHVLAVIGPVCPLNTALWLALGRVSLVNSHNISCTSYPNCLFNNDINIWNTSWHDLFIAWASHRSLTGSQSNECDQQQVLSFAPLSLMDFCRVTIRRHVLAVIGKLQLSTHSSQYQQDF</sequence>
<proteinExistence type="predicted"/>
<evidence type="ECO:0000313" key="1">
    <source>
        <dbReference type="EMBL" id="VDP48155.1"/>
    </source>
</evidence>
<name>A0A183N5T5_9TREM</name>